<evidence type="ECO:0000313" key="1">
    <source>
        <dbReference type="EMBL" id="MPM26237.1"/>
    </source>
</evidence>
<accession>A0A644YDE4</accession>
<comment type="caution">
    <text evidence="1">The sequence shown here is derived from an EMBL/GenBank/DDBJ whole genome shotgun (WGS) entry which is preliminary data.</text>
</comment>
<protein>
    <submittedName>
        <fullName evidence="1">Uncharacterized protein</fullName>
    </submittedName>
</protein>
<sequence>MFDSDIAVYVKQINYYEDMSKFAKLGMWIIQCLGGDIDDIEVLIGEAPSLEAKRELTQDDLELIEFARTNSLKYKVTNKGIKISK</sequence>
<dbReference type="EMBL" id="VSSQ01004684">
    <property type="protein sequence ID" value="MPM26237.1"/>
    <property type="molecule type" value="Genomic_DNA"/>
</dbReference>
<reference evidence="1" key="1">
    <citation type="submission" date="2019-08" db="EMBL/GenBank/DDBJ databases">
        <authorList>
            <person name="Kucharzyk K."/>
            <person name="Murdoch R.W."/>
            <person name="Higgins S."/>
            <person name="Loffler F."/>
        </authorList>
    </citation>
    <scope>NUCLEOTIDE SEQUENCE</scope>
</reference>
<gene>
    <name evidence="1" type="ORF">SDC9_72738</name>
</gene>
<proteinExistence type="predicted"/>
<organism evidence="1">
    <name type="scientific">bioreactor metagenome</name>
    <dbReference type="NCBI Taxonomy" id="1076179"/>
    <lineage>
        <taxon>unclassified sequences</taxon>
        <taxon>metagenomes</taxon>
        <taxon>ecological metagenomes</taxon>
    </lineage>
</organism>
<name>A0A644YDE4_9ZZZZ</name>
<dbReference type="AlphaFoldDB" id="A0A644YDE4"/>